<comment type="similarity">
    <text evidence="1 8">Belongs to the glyceraldehyde-3-phosphate dehydrogenase family.</text>
</comment>
<evidence type="ECO:0000256" key="9">
    <source>
        <dbReference type="RuleBase" id="RU361160"/>
    </source>
</evidence>
<feature type="binding site" evidence="6">
    <location>
        <position position="120"/>
    </location>
    <ligand>
        <name>NAD(+)</name>
        <dbReference type="ChEBI" id="CHEBI:57540"/>
    </ligand>
</feature>
<feature type="active site" description="Nucleophile" evidence="4">
    <location>
        <position position="152"/>
    </location>
</feature>
<evidence type="ECO:0000256" key="1">
    <source>
        <dbReference type="ARBA" id="ARBA00007406"/>
    </source>
</evidence>
<dbReference type="Pfam" id="PF00044">
    <property type="entry name" value="Gp_dh_N"/>
    <property type="match status" value="1"/>
</dbReference>
<dbReference type="PRINTS" id="PR00078">
    <property type="entry name" value="G3PDHDRGNASE"/>
</dbReference>
<dbReference type="SMART" id="SM00846">
    <property type="entry name" value="Gp_dh_N"/>
    <property type="match status" value="1"/>
</dbReference>
<dbReference type="KEGG" id="pbap:Pla133_23050"/>
<feature type="site" description="Activates thiol group during catalysis" evidence="7">
    <location>
        <position position="179"/>
    </location>
</feature>
<dbReference type="GO" id="GO:0050661">
    <property type="term" value="F:NADP binding"/>
    <property type="evidence" value="ECO:0007669"/>
    <property type="project" value="InterPro"/>
</dbReference>
<keyword evidence="3 9" id="KW-0560">Oxidoreductase</keyword>
<reference evidence="11 12" key="1">
    <citation type="submission" date="2019-02" db="EMBL/GenBank/DDBJ databases">
        <title>Deep-cultivation of Planctomycetes and their phenomic and genomic characterization uncovers novel biology.</title>
        <authorList>
            <person name="Wiegand S."/>
            <person name="Jogler M."/>
            <person name="Boedeker C."/>
            <person name="Pinto D."/>
            <person name="Vollmers J."/>
            <person name="Rivas-Marin E."/>
            <person name="Kohn T."/>
            <person name="Peeters S.H."/>
            <person name="Heuer A."/>
            <person name="Rast P."/>
            <person name="Oberbeckmann S."/>
            <person name="Bunk B."/>
            <person name="Jeske O."/>
            <person name="Meyerdierks A."/>
            <person name="Storesund J.E."/>
            <person name="Kallscheuer N."/>
            <person name="Luecker S."/>
            <person name="Lage O.M."/>
            <person name="Pohl T."/>
            <person name="Merkel B.J."/>
            <person name="Hornburger P."/>
            <person name="Mueller R.-W."/>
            <person name="Bruemmer F."/>
            <person name="Labrenz M."/>
            <person name="Spormann A.M."/>
            <person name="Op den Camp H."/>
            <person name="Overmann J."/>
            <person name="Amann R."/>
            <person name="Jetten M.S.M."/>
            <person name="Mascher T."/>
            <person name="Medema M.H."/>
            <person name="Devos D.P."/>
            <person name="Kaster A.-K."/>
            <person name="Ovreas L."/>
            <person name="Rohde M."/>
            <person name="Galperin M.Y."/>
            <person name="Jogler C."/>
        </authorList>
    </citation>
    <scope>NUCLEOTIDE SEQUENCE [LARGE SCALE GENOMIC DNA]</scope>
    <source>
        <strain evidence="11 12">Pla133</strain>
    </source>
</reference>
<dbReference type="Gene3D" id="3.30.360.10">
    <property type="entry name" value="Dihydrodipicolinate Reductase, domain 2"/>
    <property type="match status" value="1"/>
</dbReference>
<dbReference type="InterPro" id="IPR020829">
    <property type="entry name" value="GlycerAld_3-P_DH_cat"/>
</dbReference>
<dbReference type="SUPFAM" id="SSF55347">
    <property type="entry name" value="Glyceraldehyde-3-phosphate dehydrogenase-like, C-terminal domain"/>
    <property type="match status" value="1"/>
</dbReference>
<dbReference type="InterPro" id="IPR020828">
    <property type="entry name" value="GlycerAld_3-P_DH_NAD(P)-bd"/>
</dbReference>
<dbReference type="FunFam" id="3.30.360.10:FF:000002">
    <property type="entry name" value="Glyceraldehyde-3-phosphate dehydrogenase"/>
    <property type="match status" value="1"/>
</dbReference>
<sequence length="336" mass="36091">MSIRIAINGFGRIGRTVFRIAAGRDDLEVVSINDLTDPATLAYLLKYDSIMGRFDGTVSSGDGYIEVDGKRIAVSAERDPAALKHADNKVDIVVEATGVFSSRADCQKHIDAGAKKVVLTVPPKDAIDNMIVLGVNHETLEKEHRIISNASCTTNCLGPIARVLHEAFGIEHGLMTTVHAYTNDQRILDLPHKDLRRARAAAENIIPTTTGAARAVGKVLPALAGKLDGMSMRVPVKDGSVVDLVATLSRDVTIDEVNAAVLAASKSESSMGVIEYCTDPIVSSDIIGNPHSSIFDVASTMVMAGRMVKVVSWYDNEWGYSNRVCDLIAFAHSLGY</sequence>
<dbReference type="FunFam" id="3.40.50.720:FF:000001">
    <property type="entry name" value="Glyceraldehyde-3-phosphate dehydrogenase"/>
    <property type="match status" value="1"/>
</dbReference>
<proteinExistence type="inferred from homology"/>
<dbReference type="GO" id="GO:0006006">
    <property type="term" value="P:glucose metabolic process"/>
    <property type="evidence" value="ECO:0007669"/>
    <property type="project" value="InterPro"/>
</dbReference>
<dbReference type="Proteomes" id="UP000316921">
    <property type="component" value="Chromosome"/>
</dbReference>
<evidence type="ECO:0000256" key="8">
    <source>
        <dbReference type="RuleBase" id="RU000397"/>
    </source>
</evidence>
<dbReference type="EC" id="1.2.1.-" evidence="9"/>
<name>A0A518BJS5_9BACT</name>
<dbReference type="CDD" id="cd18126">
    <property type="entry name" value="GAPDH_I_C"/>
    <property type="match status" value="1"/>
</dbReference>
<dbReference type="CDD" id="cd05214">
    <property type="entry name" value="GAPDH_I_N"/>
    <property type="match status" value="1"/>
</dbReference>
<feature type="binding site" evidence="6">
    <location>
        <begin position="12"/>
        <end position="13"/>
    </location>
    <ligand>
        <name>NAD(+)</name>
        <dbReference type="ChEBI" id="CHEBI:57540"/>
    </ligand>
</feature>
<feature type="domain" description="Glyceraldehyde 3-phosphate dehydrogenase NAD(P) binding" evidence="10">
    <location>
        <begin position="3"/>
        <end position="152"/>
    </location>
</feature>
<dbReference type="GO" id="GO:0051287">
    <property type="term" value="F:NAD binding"/>
    <property type="evidence" value="ECO:0007669"/>
    <property type="project" value="InterPro"/>
</dbReference>
<feature type="binding site" evidence="5">
    <location>
        <position position="182"/>
    </location>
    <ligand>
        <name>D-glyceraldehyde 3-phosphate</name>
        <dbReference type="ChEBI" id="CHEBI:59776"/>
    </ligand>
</feature>
<dbReference type="PANTHER" id="PTHR43148">
    <property type="entry name" value="GLYCERALDEHYDE-3-PHOSPHATE DEHYDROGENASE 2"/>
    <property type="match status" value="1"/>
</dbReference>
<evidence type="ECO:0000256" key="7">
    <source>
        <dbReference type="PIRSR" id="PIRSR000149-4"/>
    </source>
</evidence>
<gene>
    <name evidence="11" type="primary">gapA</name>
    <name evidence="11" type="ORF">Pla133_23050</name>
</gene>
<evidence type="ECO:0000313" key="11">
    <source>
        <dbReference type="EMBL" id="QDU67227.1"/>
    </source>
</evidence>
<dbReference type="InterPro" id="IPR006424">
    <property type="entry name" value="Glyceraldehyde-3-P_DH_1"/>
</dbReference>
<dbReference type="SUPFAM" id="SSF51735">
    <property type="entry name" value="NAD(P)-binding Rossmann-fold domains"/>
    <property type="match status" value="1"/>
</dbReference>
<protein>
    <recommendedName>
        <fullName evidence="9">Glyceraldehyde-3-phosphate dehydrogenase</fullName>
        <ecNumber evidence="9">1.2.1.-</ecNumber>
    </recommendedName>
</protein>
<evidence type="ECO:0000256" key="2">
    <source>
        <dbReference type="ARBA" id="ARBA00011881"/>
    </source>
</evidence>
<keyword evidence="6" id="KW-0547">Nucleotide-binding</keyword>
<feature type="binding site" evidence="6">
    <location>
        <position position="34"/>
    </location>
    <ligand>
        <name>NAD(+)</name>
        <dbReference type="ChEBI" id="CHEBI:57540"/>
    </ligand>
</feature>
<dbReference type="GO" id="GO:0016620">
    <property type="term" value="F:oxidoreductase activity, acting on the aldehyde or oxo group of donors, NAD or NADP as acceptor"/>
    <property type="evidence" value="ECO:0007669"/>
    <property type="project" value="InterPro"/>
</dbReference>
<dbReference type="NCBIfam" id="TIGR01534">
    <property type="entry name" value="GAPDH-I"/>
    <property type="match status" value="1"/>
</dbReference>
<evidence type="ECO:0000256" key="4">
    <source>
        <dbReference type="PIRSR" id="PIRSR000149-1"/>
    </source>
</evidence>
<dbReference type="Pfam" id="PF02800">
    <property type="entry name" value="Gp_dh_C"/>
    <property type="match status" value="1"/>
</dbReference>
<feature type="binding site" evidence="6">
    <location>
        <position position="78"/>
    </location>
    <ligand>
        <name>NAD(+)</name>
        <dbReference type="ChEBI" id="CHEBI:57540"/>
    </ligand>
</feature>
<accession>A0A518BJS5</accession>
<dbReference type="PROSITE" id="PS00071">
    <property type="entry name" value="GAPDH"/>
    <property type="match status" value="1"/>
</dbReference>
<comment type="subunit">
    <text evidence="2">Homotetramer.</text>
</comment>
<evidence type="ECO:0000313" key="12">
    <source>
        <dbReference type="Proteomes" id="UP000316921"/>
    </source>
</evidence>
<dbReference type="AlphaFoldDB" id="A0A518BJS5"/>
<feature type="binding site" evidence="5">
    <location>
        <begin position="210"/>
        <end position="211"/>
    </location>
    <ligand>
        <name>D-glyceraldehyde 3-phosphate</name>
        <dbReference type="ChEBI" id="CHEBI:59776"/>
    </ligand>
</feature>
<evidence type="ECO:0000259" key="10">
    <source>
        <dbReference type="SMART" id="SM00846"/>
    </source>
</evidence>
<evidence type="ECO:0000256" key="3">
    <source>
        <dbReference type="ARBA" id="ARBA00023002"/>
    </source>
</evidence>
<organism evidence="11 12">
    <name type="scientific">Engelhardtia mirabilis</name>
    <dbReference type="NCBI Taxonomy" id="2528011"/>
    <lineage>
        <taxon>Bacteria</taxon>
        <taxon>Pseudomonadati</taxon>
        <taxon>Planctomycetota</taxon>
        <taxon>Planctomycetia</taxon>
        <taxon>Planctomycetia incertae sedis</taxon>
        <taxon>Engelhardtia</taxon>
    </lineage>
</organism>
<feature type="binding site" evidence="5">
    <location>
        <position position="233"/>
    </location>
    <ligand>
        <name>D-glyceraldehyde 3-phosphate</name>
        <dbReference type="ChEBI" id="CHEBI:59776"/>
    </ligand>
</feature>
<dbReference type="InterPro" id="IPR036291">
    <property type="entry name" value="NAD(P)-bd_dom_sf"/>
</dbReference>
<evidence type="ECO:0000256" key="5">
    <source>
        <dbReference type="PIRSR" id="PIRSR000149-2"/>
    </source>
</evidence>
<evidence type="ECO:0000256" key="6">
    <source>
        <dbReference type="PIRSR" id="PIRSR000149-3"/>
    </source>
</evidence>
<feature type="binding site" evidence="5">
    <location>
        <begin position="151"/>
        <end position="153"/>
    </location>
    <ligand>
        <name>D-glyceraldehyde 3-phosphate</name>
        <dbReference type="ChEBI" id="CHEBI:59776"/>
    </ligand>
</feature>
<dbReference type="EMBL" id="CP036287">
    <property type="protein sequence ID" value="QDU67227.1"/>
    <property type="molecule type" value="Genomic_DNA"/>
</dbReference>
<keyword evidence="12" id="KW-1185">Reference proteome</keyword>
<feature type="binding site" evidence="6">
    <location>
        <position position="316"/>
    </location>
    <ligand>
        <name>NAD(+)</name>
        <dbReference type="ChEBI" id="CHEBI:57540"/>
    </ligand>
</feature>
<dbReference type="PIRSF" id="PIRSF000149">
    <property type="entry name" value="GAP_DH"/>
    <property type="match status" value="1"/>
</dbReference>
<keyword evidence="6" id="KW-0520">NAD</keyword>
<dbReference type="InterPro" id="IPR020831">
    <property type="entry name" value="GlycerAld/Erythrose_P_DH"/>
</dbReference>
<dbReference type="Gene3D" id="3.40.50.720">
    <property type="entry name" value="NAD(P)-binding Rossmann-like Domain"/>
    <property type="match status" value="1"/>
</dbReference>
<dbReference type="RefSeq" id="WP_145065216.1">
    <property type="nucleotide sequence ID" value="NZ_CP036287.1"/>
</dbReference>
<dbReference type="InterPro" id="IPR020830">
    <property type="entry name" value="GlycerAld_3-P_DH_AS"/>
</dbReference>